<dbReference type="PANTHER" id="PTHR37293:SF5">
    <property type="entry name" value="DNA REPLICATION PROTEIN"/>
    <property type="match status" value="1"/>
</dbReference>
<dbReference type="RefSeq" id="WP_115894470.1">
    <property type="nucleotide sequence ID" value="NZ_QTLC01000048.1"/>
</dbReference>
<feature type="domain" description="DnaB/C C-terminal" evidence="3">
    <location>
        <begin position="130"/>
        <end position="201"/>
    </location>
</feature>
<feature type="region of interest" description="Disordered" evidence="2">
    <location>
        <begin position="102"/>
        <end position="122"/>
    </location>
</feature>
<evidence type="ECO:0000256" key="2">
    <source>
        <dbReference type="SAM" id="MobiDB-lite"/>
    </source>
</evidence>
<feature type="region of interest" description="Disordered" evidence="2">
    <location>
        <begin position="198"/>
        <end position="229"/>
    </location>
</feature>
<proteinExistence type="inferred from homology"/>
<evidence type="ECO:0000313" key="5">
    <source>
        <dbReference type="Proteomes" id="UP000257032"/>
    </source>
</evidence>
<dbReference type="Pfam" id="PF07261">
    <property type="entry name" value="DnaB_2"/>
    <property type="match status" value="1"/>
</dbReference>
<organism evidence="4 5">
    <name type="scientific">Halobacillus trueperi</name>
    <dbReference type="NCBI Taxonomy" id="156205"/>
    <lineage>
        <taxon>Bacteria</taxon>
        <taxon>Bacillati</taxon>
        <taxon>Bacillota</taxon>
        <taxon>Bacilli</taxon>
        <taxon>Bacillales</taxon>
        <taxon>Bacillaceae</taxon>
        <taxon>Halobacillus</taxon>
    </lineage>
</organism>
<sequence length="229" mass="25993">MNYIKELNAFYSQVSVSGLPARAINLFNALMHINNKTGWKETFTVRTSYLEAKTGQSPKTNDRAREDLQEAGFIRFKSRKGGKMAIYEIIPADQRVVKFEELDEEEAAPPEPKPSVDPTEEDDRNEVNIFDTFLKAFNKQPSALQVEDLNAYIDQDGLPAELVALALEEAGKGGHAFNFAKTIMNTWAKMELKTIEEAKKEMEDHKNKRGSWSNKKGPDRKQPQYSNAF</sequence>
<evidence type="ECO:0000259" key="3">
    <source>
        <dbReference type="Pfam" id="PF07261"/>
    </source>
</evidence>
<dbReference type="Proteomes" id="UP000257032">
    <property type="component" value="Unassembled WGS sequence"/>
</dbReference>
<accession>A0A3D8VLX7</accession>
<name>A0A3D8VLX7_9BACI</name>
<dbReference type="SUPFAM" id="SSF158499">
    <property type="entry name" value="DnaD domain-like"/>
    <property type="match status" value="1"/>
</dbReference>
<comment type="similarity">
    <text evidence="1">Belongs to the DnaB/DnaD family.</text>
</comment>
<dbReference type="NCBIfam" id="TIGR01446">
    <property type="entry name" value="DnaD_dom"/>
    <property type="match status" value="1"/>
</dbReference>
<dbReference type="EMBL" id="QTLC01000048">
    <property type="protein sequence ID" value="RDY70293.1"/>
    <property type="molecule type" value="Genomic_DNA"/>
</dbReference>
<dbReference type="InterPro" id="IPR034829">
    <property type="entry name" value="DnaD-like_sf"/>
</dbReference>
<gene>
    <name evidence="4" type="ORF">DXT76_13540</name>
</gene>
<evidence type="ECO:0000313" key="4">
    <source>
        <dbReference type="EMBL" id="RDY70293.1"/>
    </source>
</evidence>
<reference evidence="4 5" key="1">
    <citation type="submission" date="2018-08" db="EMBL/GenBank/DDBJ databases">
        <title>Genome sequence of strict halophilic Halobacillus trueperi SS1 isolated from Lunsu, a salty water body of North West Himalayas.</title>
        <authorList>
            <person name="Gupta S."/>
            <person name="Sharma P."/>
            <person name="Dev K."/>
            <person name="Baumler D."/>
            <person name="Sourirajan A."/>
        </authorList>
    </citation>
    <scope>NUCLEOTIDE SEQUENCE [LARGE SCALE GENOMIC DNA]</scope>
    <source>
        <strain evidence="4 5">SS1</strain>
    </source>
</reference>
<protein>
    <submittedName>
        <fullName evidence="4">DnaD domain protein</fullName>
    </submittedName>
</protein>
<evidence type="ECO:0000256" key="1">
    <source>
        <dbReference type="ARBA" id="ARBA00093462"/>
    </source>
</evidence>
<dbReference type="AlphaFoldDB" id="A0A3D8VLX7"/>
<dbReference type="InterPro" id="IPR006343">
    <property type="entry name" value="DnaB/C_C"/>
</dbReference>
<dbReference type="Gene3D" id="1.10.10.630">
    <property type="entry name" value="DnaD domain-like"/>
    <property type="match status" value="1"/>
</dbReference>
<dbReference type="InterPro" id="IPR053162">
    <property type="entry name" value="DnaD"/>
</dbReference>
<dbReference type="PANTHER" id="PTHR37293">
    <property type="entry name" value="PHAGE REPLICATION PROTEIN-RELATED"/>
    <property type="match status" value="1"/>
</dbReference>
<comment type="caution">
    <text evidence="4">The sequence shown here is derived from an EMBL/GenBank/DDBJ whole genome shotgun (WGS) entry which is preliminary data.</text>
</comment>